<feature type="compositionally biased region" description="Basic and acidic residues" evidence="1">
    <location>
        <begin position="43"/>
        <end position="53"/>
    </location>
</feature>
<proteinExistence type="predicted"/>
<evidence type="ECO:0000313" key="3">
    <source>
        <dbReference type="Proteomes" id="UP001172102"/>
    </source>
</evidence>
<sequence length="77" mass="8446">MSSPVGNPISSGNVGRTFYDTTRNVQHVRSNSMQSTTSTATLGRDDGPVRKELPDIVRRDMEFFMARLARSSSHGSS</sequence>
<accession>A0AA40AFL0</accession>
<dbReference type="Proteomes" id="UP001172102">
    <property type="component" value="Unassembled WGS sequence"/>
</dbReference>
<evidence type="ECO:0000256" key="1">
    <source>
        <dbReference type="SAM" id="MobiDB-lite"/>
    </source>
</evidence>
<keyword evidence="3" id="KW-1185">Reference proteome</keyword>
<name>A0AA40AFL0_9PEZI</name>
<organism evidence="2 3">
    <name type="scientific">Lasiosphaeris hirsuta</name>
    <dbReference type="NCBI Taxonomy" id="260670"/>
    <lineage>
        <taxon>Eukaryota</taxon>
        <taxon>Fungi</taxon>
        <taxon>Dikarya</taxon>
        <taxon>Ascomycota</taxon>
        <taxon>Pezizomycotina</taxon>
        <taxon>Sordariomycetes</taxon>
        <taxon>Sordariomycetidae</taxon>
        <taxon>Sordariales</taxon>
        <taxon>Lasiosphaeriaceae</taxon>
        <taxon>Lasiosphaeris</taxon>
    </lineage>
</organism>
<feature type="region of interest" description="Disordered" evidence="1">
    <location>
        <begin position="23"/>
        <end position="53"/>
    </location>
</feature>
<comment type="caution">
    <text evidence="2">The sequence shown here is derived from an EMBL/GenBank/DDBJ whole genome shotgun (WGS) entry which is preliminary data.</text>
</comment>
<feature type="compositionally biased region" description="Polar residues" evidence="1">
    <location>
        <begin position="23"/>
        <end position="41"/>
    </location>
</feature>
<protein>
    <submittedName>
        <fullName evidence="2">Uncharacterized protein</fullName>
    </submittedName>
</protein>
<dbReference type="AlphaFoldDB" id="A0AA40AFL0"/>
<reference evidence="2" key="1">
    <citation type="submission" date="2023-06" db="EMBL/GenBank/DDBJ databases">
        <title>Genome-scale phylogeny and comparative genomics of the fungal order Sordariales.</title>
        <authorList>
            <consortium name="Lawrence Berkeley National Laboratory"/>
            <person name="Hensen N."/>
            <person name="Bonometti L."/>
            <person name="Westerberg I."/>
            <person name="Brannstrom I.O."/>
            <person name="Guillou S."/>
            <person name="Cros-Aarteil S."/>
            <person name="Calhoun S."/>
            <person name="Haridas S."/>
            <person name="Kuo A."/>
            <person name="Mondo S."/>
            <person name="Pangilinan J."/>
            <person name="Riley R."/>
            <person name="Labutti K."/>
            <person name="Andreopoulos B."/>
            <person name="Lipzen A."/>
            <person name="Chen C."/>
            <person name="Yanf M."/>
            <person name="Daum C."/>
            <person name="Ng V."/>
            <person name="Clum A."/>
            <person name="Steindorff A."/>
            <person name="Ohm R."/>
            <person name="Martin F."/>
            <person name="Silar P."/>
            <person name="Natvig D."/>
            <person name="Lalanne C."/>
            <person name="Gautier V."/>
            <person name="Ament-Velasquez S.L."/>
            <person name="Kruys A."/>
            <person name="Hutchinson M.I."/>
            <person name="Powell A.J."/>
            <person name="Barry K."/>
            <person name="Miller A.N."/>
            <person name="Grigoriev I.V."/>
            <person name="Debuchy R."/>
            <person name="Gladieux P."/>
            <person name="Thoren M.H."/>
            <person name="Johannesson H."/>
        </authorList>
    </citation>
    <scope>NUCLEOTIDE SEQUENCE</scope>
    <source>
        <strain evidence="2">SMH4607-1</strain>
    </source>
</reference>
<gene>
    <name evidence="2" type="ORF">B0H67DRAFT_579477</name>
</gene>
<evidence type="ECO:0000313" key="2">
    <source>
        <dbReference type="EMBL" id="KAK0714908.1"/>
    </source>
</evidence>
<dbReference type="EMBL" id="JAUKUA010000004">
    <property type="protein sequence ID" value="KAK0714908.1"/>
    <property type="molecule type" value="Genomic_DNA"/>
</dbReference>